<dbReference type="AlphaFoldDB" id="E8R7H5"/>
<reference evidence="2" key="1">
    <citation type="submission" date="2010-11" db="EMBL/GenBank/DDBJ databases">
        <title>The complete genome of Desulfurococcus mucosus DSM 2162.</title>
        <authorList>
            <consortium name="US DOE Joint Genome Institute (JGI-PGF)"/>
            <person name="Lucas S."/>
            <person name="Copeland A."/>
            <person name="Lapidus A."/>
            <person name="Bruce D."/>
            <person name="Goodwin L."/>
            <person name="Pitluck S."/>
            <person name="Kyrpides N."/>
            <person name="Mavromatis K."/>
            <person name="Pagani I."/>
            <person name="Ivanova N."/>
            <person name="Ovchinnikova G."/>
            <person name="Chertkov O."/>
            <person name="Held B."/>
            <person name="Brettin T."/>
            <person name="Detter J.C."/>
            <person name="Tapia R."/>
            <person name="Han C."/>
            <person name="Land M."/>
            <person name="Hauser L."/>
            <person name="Markowitz V."/>
            <person name="Cheng J.-F."/>
            <person name="Hugenholtz P."/>
            <person name="Woyke T."/>
            <person name="Wu D."/>
            <person name="Wirth R."/>
            <person name="Bilek Y."/>
            <person name="Hader T."/>
            <person name="Klenk H.-P."/>
            <person name="Eisen J.A."/>
        </authorList>
    </citation>
    <scope>NUCLEOTIDE SEQUENCE [LARGE SCALE GENOMIC DNA]</scope>
    <source>
        <strain evidence="2">ATCC 35584 / DSM 2162 / JCM 9187 / O7/1</strain>
    </source>
</reference>
<gene>
    <name evidence="1" type="ordered locus">Desmu_1346</name>
</gene>
<keyword evidence="2" id="KW-1185">Reference proteome</keyword>
<proteinExistence type="predicted"/>
<dbReference type="GeneID" id="10154072"/>
<dbReference type="InterPro" id="IPR019217">
    <property type="entry name" value="DUF2118"/>
</dbReference>
<protein>
    <recommendedName>
        <fullName evidence="3">DUF2118 domain-containing protein</fullName>
    </recommendedName>
</protein>
<dbReference type="Proteomes" id="UP000001068">
    <property type="component" value="Chromosome"/>
</dbReference>
<dbReference type="HOGENOM" id="CLU_1559552_0_0_2"/>
<organism evidence="1 2">
    <name type="scientific">Desulfurococcus mucosus (strain ATCC 35584 / DSM 2162 / JCM 9187 / O7/1)</name>
    <dbReference type="NCBI Taxonomy" id="765177"/>
    <lineage>
        <taxon>Archaea</taxon>
        <taxon>Thermoproteota</taxon>
        <taxon>Thermoprotei</taxon>
        <taxon>Desulfurococcales</taxon>
        <taxon>Desulfurococcaceae</taxon>
        <taxon>Desulfurococcus</taxon>
    </lineage>
</organism>
<dbReference type="RefSeq" id="WP_013562862.1">
    <property type="nucleotide sequence ID" value="NC_014961.1"/>
</dbReference>
<dbReference type="eggNOG" id="arCOG01724">
    <property type="taxonomic scope" value="Archaea"/>
</dbReference>
<evidence type="ECO:0000313" key="2">
    <source>
        <dbReference type="Proteomes" id="UP000001068"/>
    </source>
</evidence>
<dbReference type="KEGG" id="dmu:Desmu_1346"/>
<dbReference type="EMBL" id="CP002363">
    <property type="protein sequence ID" value="ADV65640.1"/>
    <property type="molecule type" value="Genomic_DNA"/>
</dbReference>
<dbReference type="Pfam" id="PF09891">
    <property type="entry name" value="DUF2118"/>
    <property type="match status" value="1"/>
</dbReference>
<reference evidence="1 2" key="2">
    <citation type="journal article" date="2011" name="Stand. Genomic Sci.">
        <title>Complete genome sequence of Desulfurococcus mucosus type strain (O7/1).</title>
        <authorList>
            <person name="Wirth R."/>
            <person name="Chertkov O."/>
            <person name="Held B."/>
            <person name="Lapidus A."/>
            <person name="Nolan M."/>
            <person name="Lucas S."/>
            <person name="Hammon N."/>
            <person name="Deshpande S."/>
            <person name="Cheng J.F."/>
            <person name="Tapia R."/>
            <person name="Han C."/>
            <person name="Goodwin L."/>
            <person name="Pitluck S."/>
            <person name="Liolios K."/>
            <person name="Ioanna P."/>
            <person name="Ivanova N."/>
            <person name="Mavromatis K."/>
            <person name="Mikhailova N."/>
            <person name="Pati A."/>
            <person name="Chen A."/>
            <person name="Palaniappan K."/>
            <person name="Land M."/>
            <person name="Hauser L."/>
            <person name="Chang Y.J."/>
            <person name="Jeffries C.D."/>
            <person name="Bilek Y."/>
            <person name="Hader T."/>
            <person name="Rohde M."/>
            <person name="Spring S."/>
            <person name="Sikorski J."/>
            <person name="Goker M."/>
            <person name="Woyke T."/>
            <person name="Bristow J."/>
            <person name="Eisen J.A."/>
            <person name="Markowitz V."/>
            <person name="Hugenholtz P."/>
            <person name="Kyrpides N.C."/>
            <person name="Klenk H.P."/>
        </authorList>
    </citation>
    <scope>NUCLEOTIDE SEQUENCE [LARGE SCALE GENOMIC DNA]</scope>
    <source>
        <strain evidence="2">ATCC 35584 / DSM 2162 / JCM 9187 / O7/1</strain>
    </source>
</reference>
<evidence type="ECO:0008006" key="3">
    <source>
        <dbReference type="Google" id="ProtNLM"/>
    </source>
</evidence>
<dbReference type="OrthoDB" id="17793at2157"/>
<evidence type="ECO:0000313" key="1">
    <source>
        <dbReference type="EMBL" id="ADV65640.1"/>
    </source>
</evidence>
<dbReference type="STRING" id="765177.Desmu_1346"/>
<accession>E8R7H5</accession>
<sequence length="161" mass="18440">MSEYIFPEIFVEDVESNRVICVKDSKFILLENTATREECSKHYGSIPYEEVLNYVDLEKPALKRSIIILDKKRNGVALLFPGETPLCLQEVRGRAVFYVGNPERVRKGDLIAYVTTRKNEVRNEYSLCEGFLLAVIDLTWEKPERIVVVASSEQPREIALG</sequence>
<name>E8R7H5_DESM0</name>